<evidence type="ECO:0000256" key="8">
    <source>
        <dbReference type="ARBA" id="ARBA00022827"/>
    </source>
</evidence>
<evidence type="ECO:0000256" key="7">
    <source>
        <dbReference type="ARBA" id="ARBA00022630"/>
    </source>
</evidence>
<dbReference type="NCBIfam" id="NF009586">
    <property type="entry name" value="PRK13026.1"/>
    <property type="match status" value="1"/>
</dbReference>
<keyword evidence="12" id="KW-1133">Transmembrane helix</keyword>
<evidence type="ECO:0000256" key="3">
    <source>
        <dbReference type="ARBA" id="ARBA00009347"/>
    </source>
</evidence>
<dbReference type="GO" id="GO:0070991">
    <property type="term" value="F:medium-chain fatty acyl-CoA dehydrogenase activity"/>
    <property type="evidence" value="ECO:0007669"/>
    <property type="project" value="UniProtKB-EC"/>
</dbReference>
<comment type="similarity">
    <text evidence="3">Belongs to the acyl-CoA dehydrogenase family.</text>
</comment>
<evidence type="ECO:0000256" key="5">
    <source>
        <dbReference type="ARBA" id="ARBA00012040"/>
    </source>
</evidence>
<evidence type="ECO:0000256" key="6">
    <source>
        <dbReference type="ARBA" id="ARBA00020144"/>
    </source>
</evidence>
<dbReference type="PANTHER" id="PTHR48083">
    <property type="entry name" value="MEDIUM-CHAIN SPECIFIC ACYL-COA DEHYDROGENASE, MITOCHONDRIAL-RELATED"/>
    <property type="match status" value="1"/>
</dbReference>
<feature type="transmembrane region" description="Helical" evidence="12">
    <location>
        <begin position="25"/>
        <end position="55"/>
    </location>
</feature>
<dbReference type="UniPathway" id="UPA00659"/>
<dbReference type="SUPFAM" id="SSF47203">
    <property type="entry name" value="Acyl-CoA dehydrogenase C-terminal domain-like"/>
    <property type="match status" value="1"/>
</dbReference>
<evidence type="ECO:0000259" key="15">
    <source>
        <dbReference type="Pfam" id="PF09317"/>
    </source>
</evidence>
<comment type="catalytic activity">
    <reaction evidence="11">
        <text>a long-chain 2,3-saturated fatty acyl-CoA + oxidized [electron-transfer flavoprotein] + H(+) = a long-chain (2E)-enoyl-CoA + reduced [electron-transfer flavoprotein]</text>
        <dbReference type="Rhea" id="RHEA:17721"/>
        <dbReference type="Rhea" id="RHEA-COMP:10685"/>
        <dbReference type="Rhea" id="RHEA-COMP:10686"/>
        <dbReference type="ChEBI" id="CHEBI:15378"/>
        <dbReference type="ChEBI" id="CHEBI:57692"/>
        <dbReference type="ChEBI" id="CHEBI:58307"/>
        <dbReference type="ChEBI" id="CHEBI:83721"/>
        <dbReference type="ChEBI" id="CHEBI:83727"/>
        <dbReference type="EC" id="1.3.8.8"/>
    </reaction>
</comment>
<keyword evidence="17" id="KW-1185">Reference proteome</keyword>
<comment type="caution">
    <text evidence="16">The sequence shown here is derived from an EMBL/GenBank/DDBJ whole genome shotgun (WGS) entry which is preliminary data.</text>
</comment>
<dbReference type="NCBIfam" id="NF007000">
    <property type="entry name" value="PRK09463.1"/>
    <property type="match status" value="1"/>
</dbReference>
<dbReference type="EC" id="1.3.8.8" evidence="5"/>
<evidence type="ECO:0000256" key="4">
    <source>
        <dbReference type="ARBA" id="ARBA00012033"/>
    </source>
</evidence>
<dbReference type="SUPFAM" id="SSF56645">
    <property type="entry name" value="Acyl-CoA dehydrogenase NM domain-like"/>
    <property type="match status" value="1"/>
</dbReference>
<sequence>MIWLLLLIALSVALAWRRTSPRSAITLYAVFLLAYAAGGGSWSLFFLGALLLAVAGTVLLNPPLRQEWLTRPALEHFRRVMPEVSATEQAALDAGTVWWDGELFSGRPQWDRLYGLPAARLSAEEQAFLDGPVAAFCALCDDWRITAIDRDLSPEAWAHLKQHGFFGMIIPKEYGGLGFGALAHSAVLNRIASSPGGSTAASIVAVPNSLGPAELLLHYGTDEQKQRYLPRLAAGEEIPCFALTSPWAGSDAAAIPDHGLVCHGTWQGQDVLGMRLSFDKRYITLAPVATLVGLAFRLYDPDQLLGGGRELGLCCALVPRDTPGLQIGARHWPLDNPFMNGPVRGQDVFVPLDFIIGGPPRIGQGWRMLMECLAAGRAISLPSNTAGQAAMAALASGAYARIRRQFGQPVGSFEAVQEQLACLGTQAYAVQAVRQLTAQAVDLGEKPAVPSSIAKSFCSETAQDSLKRAMDIHAGKGVMLGPSNWLARAFQGSPVAITVEGANLLTRGMILFGQGALRCHPYLRQEIAAVAEPNAALALERFDALLMAHAGHALQAGARSLVLALTLARWGQAPGDAAMRRIALRADRYSAALALCTELTLAAVGGGLKLRESLSARLGDVLSALYVISAALRRYDQDGRPSEDLPLLQSLCDGQCLRIETALDGLLRNLPRRPLAWLGRLLVFPLGRHARAADDATGQRIAAALQQPGGLRLRLAAGLHDPAASPLGRLEAAMLQAIDTEPLLRKLQQAQRAGRLQHPHPLERIAEAREAGVLAEDESRRLLAALQAAEALCAVDEFDAGLDQALTPSPQ</sequence>
<evidence type="ECO:0000256" key="1">
    <source>
        <dbReference type="ARBA" id="ARBA00001974"/>
    </source>
</evidence>
<comment type="cofactor">
    <cofactor evidence="1">
        <name>FAD</name>
        <dbReference type="ChEBI" id="CHEBI:57692"/>
    </cofactor>
</comment>
<evidence type="ECO:0000256" key="11">
    <source>
        <dbReference type="ARBA" id="ARBA00049247"/>
    </source>
</evidence>
<comment type="pathway">
    <text evidence="2">Lipid metabolism; fatty acid beta-oxidation.</text>
</comment>
<dbReference type="OrthoDB" id="9802447at2"/>
<dbReference type="Gene3D" id="1.20.140.10">
    <property type="entry name" value="Butyryl-CoA Dehydrogenase, subunit A, domain 3"/>
    <property type="match status" value="1"/>
</dbReference>
<feature type="domain" description="Acyl-CoA dehydrogenase/oxidase N-terminal" evidence="14">
    <location>
        <begin position="148"/>
        <end position="236"/>
    </location>
</feature>
<keyword evidence="9" id="KW-0560">Oxidoreductase</keyword>
<dbReference type="Gene3D" id="2.40.110.10">
    <property type="entry name" value="Butyryl-CoA Dehydrogenase, subunit A, domain 2"/>
    <property type="match status" value="1"/>
</dbReference>
<dbReference type="InterPro" id="IPR009075">
    <property type="entry name" value="AcylCo_DH/oxidase_C"/>
</dbReference>
<evidence type="ECO:0000256" key="9">
    <source>
        <dbReference type="ARBA" id="ARBA00023002"/>
    </source>
</evidence>
<proteinExistence type="inferred from homology"/>
<dbReference type="GO" id="GO:0004466">
    <property type="term" value="F:long-chain fatty acyl-CoA dehydrogenase activity"/>
    <property type="evidence" value="ECO:0007669"/>
    <property type="project" value="UniProtKB-EC"/>
</dbReference>
<evidence type="ECO:0000313" key="16">
    <source>
        <dbReference type="EMBL" id="PPE74318.1"/>
    </source>
</evidence>
<dbReference type="Gene3D" id="1.10.540.10">
    <property type="entry name" value="Acyl-CoA dehydrogenase/oxidase, N-terminal domain"/>
    <property type="match status" value="1"/>
</dbReference>
<feature type="domain" description="Acyl-CoA dehydrogenase C-terminal bacterial-type" evidence="15">
    <location>
        <begin position="517"/>
        <end position="798"/>
    </location>
</feature>
<keyword evidence="8" id="KW-0274">FAD</keyword>
<evidence type="ECO:0000313" key="17">
    <source>
        <dbReference type="Proteomes" id="UP000238220"/>
    </source>
</evidence>
<dbReference type="GO" id="GO:0005737">
    <property type="term" value="C:cytoplasm"/>
    <property type="evidence" value="ECO:0007669"/>
    <property type="project" value="TreeGrafter"/>
</dbReference>
<dbReference type="PANTHER" id="PTHR48083:SF18">
    <property type="entry name" value="ACYL-COENZYME A DEHYDROGENASE"/>
    <property type="match status" value="1"/>
</dbReference>
<dbReference type="InterPro" id="IPR046373">
    <property type="entry name" value="Acyl-CoA_Oxase/DH_mid-dom_sf"/>
</dbReference>
<dbReference type="Pfam" id="PF02771">
    <property type="entry name" value="Acyl-CoA_dh_N"/>
    <property type="match status" value="1"/>
</dbReference>
<dbReference type="AlphaFoldDB" id="A0A2S5THM5"/>
<accession>A0A2S5THM5</accession>
<evidence type="ECO:0000259" key="14">
    <source>
        <dbReference type="Pfam" id="PF02771"/>
    </source>
</evidence>
<gene>
    <name evidence="16" type="ORF">C3942_09835</name>
</gene>
<feature type="domain" description="Acyl-CoA dehydrogenase/oxidase C-terminal" evidence="13">
    <location>
        <begin position="363"/>
        <end position="510"/>
    </location>
</feature>
<keyword evidence="12" id="KW-0472">Membrane</keyword>
<dbReference type="InterPro" id="IPR015396">
    <property type="entry name" value="FadE_C"/>
</dbReference>
<dbReference type="GO" id="GO:0050660">
    <property type="term" value="F:flavin adenine dinucleotide binding"/>
    <property type="evidence" value="ECO:0007669"/>
    <property type="project" value="InterPro"/>
</dbReference>
<dbReference type="Pfam" id="PF00441">
    <property type="entry name" value="Acyl-CoA_dh_1"/>
    <property type="match status" value="1"/>
</dbReference>
<dbReference type="FunFam" id="1.20.140.10:FF:000009">
    <property type="entry name" value="Acyl-CoA dehydrogenase"/>
    <property type="match status" value="1"/>
</dbReference>
<dbReference type="Proteomes" id="UP000238220">
    <property type="component" value="Unassembled WGS sequence"/>
</dbReference>
<dbReference type="InterPro" id="IPR036250">
    <property type="entry name" value="AcylCo_DH-like_C"/>
</dbReference>
<dbReference type="InterPro" id="IPR050741">
    <property type="entry name" value="Acyl-CoA_dehydrogenase"/>
</dbReference>
<keyword evidence="7" id="KW-0285">Flavoprotein</keyword>
<dbReference type="EC" id="1.3.8.7" evidence="4"/>
<dbReference type="InterPro" id="IPR037069">
    <property type="entry name" value="AcylCoA_DH/ox_N_sf"/>
</dbReference>
<evidence type="ECO:0000256" key="2">
    <source>
        <dbReference type="ARBA" id="ARBA00005005"/>
    </source>
</evidence>
<evidence type="ECO:0000256" key="12">
    <source>
        <dbReference type="SAM" id="Phobius"/>
    </source>
</evidence>
<dbReference type="EMBL" id="PSNW01000004">
    <property type="protein sequence ID" value="PPE74318.1"/>
    <property type="molecule type" value="Genomic_DNA"/>
</dbReference>
<protein>
    <recommendedName>
        <fullName evidence="6">Acyl-coenzyme A dehydrogenase</fullName>
        <ecNumber evidence="4">1.3.8.7</ecNumber>
        <ecNumber evidence="5">1.3.8.8</ecNumber>
    </recommendedName>
</protein>
<dbReference type="InterPro" id="IPR013786">
    <property type="entry name" value="AcylCoA_DH/ox_N"/>
</dbReference>
<dbReference type="Pfam" id="PF09317">
    <property type="entry name" value="ACDH_C"/>
    <property type="match status" value="1"/>
</dbReference>
<keyword evidence="12" id="KW-0812">Transmembrane</keyword>
<evidence type="ECO:0000256" key="10">
    <source>
        <dbReference type="ARBA" id="ARBA00047882"/>
    </source>
</evidence>
<comment type="catalytic activity">
    <reaction evidence="10">
        <text>a medium-chain 2,3-saturated fatty acyl-CoA + oxidized [electron-transfer flavoprotein] + H(+) = a medium-chain (2E)-enoyl-CoA + reduced [electron-transfer flavoprotein]</text>
        <dbReference type="Rhea" id="RHEA:14477"/>
        <dbReference type="Rhea" id="RHEA-COMP:10685"/>
        <dbReference type="Rhea" id="RHEA-COMP:10686"/>
        <dbReference type="ChEBI" id="CHEBI:15378"/>
        <dbReference type="ChEBI" id="CHEBI:57692"/>
        <dbReference type="ChEBI" id="CHEBI:58307"/>
        <dbReference type="ChEBI" id="CHEBI:83723"/>
        <dbReference type="ChEBI" id="CHEBI:83726"/>
        <dbReference type="EC" id="1.3.8.7"/>
    </reaction>
</comment>
<reference evidence="16 17" key="1">
    <citation type="submission" date="2018-02" db="EMBL/GenBank/DDBJ databases">
        <title>Genome sequencing of Solimonas sp. HR-BB.</title>
        <authorList>
            <person name="Lee Y."/>
            <person name="Jeon C.O."/>
        </authorList>
    </citation>
    <scope>NUCLEOTIDE SEQUENCE [LARGE SCALE GENOMIC DNA]</scope>
    <source>
        <strain evidence="16 17">HR-BB</strain>
    </source>
</reference>
<dbReference type="RefSeq" id="WP_104230206.1">
    <property type="nucleotide sequence ID" value="NZ_PSNW01000004.1"/>
</dbReference>
<evidence type="ECO:0000259" key="13">
    <source>
        <dbReference type="Pfam" id="PF00441"/>
    </source>
</evidence>
<dbReference type="InterPro" id="IPR009100">
    <property type="entry name" value="AcylCoA_DH/oxidase_NM_dom_sf"/>
</dbReference>
<name>A0A2S5THM5_9GAMM</name>
<dbReference type="GO" id="GO:0033539">
    <property type="term" value="P:fatty acid beta-oxidation using acyl-CoA dehydrogenase"/>
    <property type="evidence" value="ECO:0007669"/>
    <property type="project" value="InterPro"/>
</dbReference>
<organism evidence="16 17">
    <name type="scientific">Solimonas fluminis</name>
    <dbReference type="NCBI Taxonomy" id="2086571"/>
    <lineage>
        <taxon>Bacteria</taxon>
        <taxon>Pseudomonadati</taxon>
        <taxon>Pseudomonadota</taxon>
        <taxon>Gammaproteobacteria</taxon>
        <taxon>Nevskiales</taxon>
        <taxon>Nevskiaceae</taxon>
        <taxon>Solimonas</taxon>
    </lineage>
</organism>